<evidence type="ECO:0000256" key="1">
    <source>
        <dbReference type="PIRSR" id="PIRSR600101-2"/>
    </source>
</evidence>
<comment type="caution">
    <text evidence="3">The sequence shown here is derived from an EMBL/GenBank/DDBJ whole genome shotgun (WGS) entry which is preliminary data.</text>
</comment>
<evidence type="ECO:0000256" key="2">
    <source>
        <dbReference type="SAM" id="MobiDB-lite"/>
    </source>
</evidence>
<dbReference type="PRINTS" id="PR01210">
    <property type="entry name" value="GGTRANSPTASE"/>
</dbReference>
<dbReference type="InterPro" id="IPR000101">
    <property type="entry name" value="GGT_peptidase"/>
</dbReference>
<dbReference type="HOGENOM" id="CLU_1031301_0_0_1"/>
<dbReference type="InterPro" id="IPR029055">
    <property type="entry name" value="Ntn_hydrolases_N"/>
</dbReference>
<feature type="region of interest" description="Disordered" evidence="2">
    <location>
        <begin position="246"/>
        <end position="270"/>
    </location>
</feature>
<dbReference type="KEGG" id="tasa:A1Q1_04080"/>
<sequence>MPDPIPGAIASEHGSAAHLGAATMARGGNAVDCAITTTLAVHLFCPYHSCVGGSGFALVRQPSSSGSEYSYVDFRGTAPKAITQEYIQDKDTMVGGNSVIVPGEIKGLKALHERFGKLAWKECIAPVVRLAREGIPMGKDLYDVSTPIMLGSWVDLEDNHPYSRQGDGQRRVRREHWSQAASCAGTDPHIRKHDNTGTRAPRAPCALMSSLQGGPVPSAFVVVNVHDENALADLWSRKMVAARAPAVATKQSRPDPTQYAQNHPTSTASV</sequence>
<dbReference type="PANTHER" id="PTHR11686:SF62">
    <property type="entry name" value="GLUTATHIONE HYDROLASE"/>
    <property type="match status" value="1"/>
</dbReference>
<dbReference type="GO" id="GO:0005886">
    <property type="term" value="C:plasma membrane"/>
    <property type="evidence" value="ECO:0007669"/>
    <property type="project" value="TreeGrafter"/>
</dbReference>
<evidence type="ECO:0000313" key="3">
    <source>
        <dbReference type="EMBL" id="EJT47222.1"/>
    </source>
</evidence>
<dbReference type="GeneID" id="25987593"/>
<dbReference type="OrthoDB" id="5417577at2759"/>
<evidence type="ECO:0000313" key="4">
    <source>
        <dbReference type="Proteomes" id="UP000002748"/>
    </source>
</evidence>
<dbReference type="GO" id="GO:0036374">
    <property type="term" value="F:glutathione hydrolase activity"/>
    <property type="evidence" value="ECO:0007669"/>
    <property type="project" value="InterPro"/>
</dbReference>
<dbReference type="PANTHER" id="PTHR11686">
    <property type="entry name" value="GAMMA GLUTAMYL TRANSPEPTIDASE"/>
    <property type="match status" value="1"/>
</dbReference>
<name>J6EWM4_TRIAS</name>
<feature type="binding site" evidence="1">
    <location>
        <position position="75"/>
    </location>
    <ligand>
        <name>L-glutamate</name>
        <dbReference type="ChEBI" id="CHEBI:29985"/>
    </ligand>
</feature>
<evidence type="ECO:0008006" key="5">
    <source>
        <dbReference type="Google" id="ProtNLM"/>
    </source>
</evidence>
<feature type="compositionally biased region" description="Polar residues" evidence="2">
    <location>
        <begin position="249"/>
        <end position="270"/>
    </location>
</feature>
<dbReference type="GO" id="GO:0006751">
    <property type="term" value="P:glutathione catabolic process"/>
    <property type="evidence" value="ECO:0007669"/>
    <property type="project" value="InterPro"/>
</dbReference>
<accession>J6EWM4</accession>
<dbReference type="EMBL" id="ALBS01000261">
    <property type="protein sequence ID" value="EJT47222.1"/>
    <property type="molecule type" value="Genomic_DNA"/>
</dbReference>
<proteinExistence type="predicted"/>
<protein>
    <recommendedName>
        <fullName evidence="5">Gamma-glutamyltranspeptidase</fullName>
    </recommendedName>
</protein>
<reference evidence="3 4" key="1">
    <citation type="journal article" date="2012" name="Eukaryot. Cell">
        <title>Draft genome sequence of CBS 2479, the standard type strain of Trichosporon asahii.</title>
        <authorList>
            <person name="Yang R.Y."/>
            <person name="Li H.T."/>
            <person name="Zhu H."/>
            <person name="Zhou G.P."/>
            <person name="Wang M."/>
            <person name="Wang L."/>
        </authorList>
    </citation>
    <scope>NUCLEOTIDE SEQUENCE [LARGE SCALE GENOMIC DNA]</scope>
    <source>
        <strain evidence="4">ATCC 90039 / CBS 2479 / JCM 2466 / KCTC 7840 / NCYC 2677 / UAMH 7654</strain>
    </source>
</reference>
<dbReference type="Proteomes" id="UP000002748">
    <property type="component" value="Unassembled WGS sequence"/>
</dbReference>
<dbReference type="VEuPathDB" id="FungiDB:A1Q1_04080"/>
<dbReference type="AlphaFoldDB" id="J6EWM4"/>
<dbReference type="RefSeq" id="XP_014177932.1">
    <property type="nucleotide sequence ID" value="XM_014322457.1"/>
</dbReference>
<dbReference type="Pfam" id="PF01019">
    <property type="entry name" value="G_glu_transpept"/>
    <property type="match status" value="1"/>
</dbReference>
<gene>
    <name evidence="3" type="ORF">A1Q1_04080</name>
</gene>
<dbReference type="SUPFAM" id="SSF56235">
    <property type="entry name" value="N-terminal nucleophile aminohydrolases (Ntn hydrolases)"/>
    <property type="match status" value="1"/>
</dbReference>
<organism evidence="3 4">
    <name type="scientific">Trichosporon asahii var. asahii (strain ATCC 90039 / CBS 2479 / JCM 2466 / KCTC 7840 / NBRC 103889/ NCYC 2677 / UAMH 7654)</name>
    <name type="common">Yeast</name>
    <dbReference type="NCBI Taxonomy" id="1186058"/>
    <lineage>
        <taxon>Eukaryota</taxon>
        <taxon>Fungi</taxon>
        <taxon>Dikarya</taxon>
        <taxon>Basidiomycota</taxon>
        <taxon>Agaricomycotina</taxon>
        <taxon>Tremellomycetes</taxon>
        <taxon>Trichosporonales</taxon>
        <taxon>Trichosporonaceae</taxon>
        <taxon>Trichosporon</taxon>
    </lineage>
</organism>